<reference evidence="5" key="2">
    <citation type="submission" date="2025-09" db="UniProtKB">
        <authorList>
            <consortium name="Ensembl"/>
        </authorList>
    </citation>
    <scope>IDENTIFICATION</scope>
</reference>
<dbReference type="Ensembl" id="ENSZLMT00000000799.1">
    <property type="protein sequence ID" value="ENSZLMP00000000761.1"/>
    <property type="gene ID" value="ENSZLMG00000000641.1"/>
</dbReference>
<dbReference type="Pfam" id="PF12265">
    <property type="entry name" value="CAF1C_H4-bd"/>
    <property type="match status" value="1"/>
</dbReference>
<dbReference type="PANTHER" id="PTHR45903">
    <property type="entry name" value="GLUTAMATE-RICH WD REPEAT-CONTAINING PROTEIN 1"/>
    <property type="match status" value="1"/>
</dbReference>
<protein>
    <submittedName>
        <fullName evidence="5">Glutamate rich WD repeat containing 1</fullName>
    </submittedName>
</protein>
<dbReference type="InterPro" id="IPR036322">
    <property type="entry name" value="WD40_repeat_dom_sf"/>
</dbReference>
<keyword evidence="2" id="KW-0677">Repeat</keyword>
<dbReference type="Gene3D" id="2.130.10.10">
    <property type="entry name" value="YVTN repeat-like/Quinoprotein amine dehydrogenase"/>
    <property type="match status" value="1"/>
</dbReference>
<proteinExistence type="predicted"/>
<evidence type="ECO:0000256" key="3">
    <source>
        <dbReference type="SAM" id="MobiDB-lite"/>
    </source>
</evidence>
<dbReference type="GO" id="GO:0042254">
    <property type="term" value="P:ribosome biogenesis"/>
    <property type="evidence" value="ECO:0007669"/>
    <property type="project" value="TreeGrafter"/>
</dbReference>
<feature type="region of interest" description="Disordered" evidence="3">
    <location>
        <begin position="113"/>
        <end position="138"/>
    </location>
</feature>
<keyword evidence="6" id="KW-1185">Reference proteome</keyword>
<dbReference type="Proteomes" id="UP000694401">
    <property type="component" value="Unassembled WGS sequence"/>
</dbReference>
<dbReference type="PANTHER" id="PTHR45903:SF1">
    <property type="entry name" value="GLUTAMATE-RICH WD REPEAT-CONTAINING PROTEIN 1"/>
    <property type="match status" value="1"/>
</dbReference>
<feature type="region of interest" description="Disordered" evidence="3">
    <location>
        <begin position="1"/>
        <end position="40"/>
    </location>
</feature>
<keyword evidence="1" id="KW-0853">WD repeat</keyword>
<dbReference type="SUPFAM" id="SSF50978">
    <property type="entry name" value="WD40 repeat-like"/>
    <property type="match status" value="1"/>
</dbReference>
<evidence type="ECO:0000256" key="2">
    <source>
        <dbReference type="ARBA" id="ARBA00022737"/>
    </source>
</evidence>
<organism evidence="5 6">
    <name type="scientific">Zosterops lateralis melanops</name>
    <dbReference type="NCBI Taxonomy" id="1220523"/>
    <lineage>
        <taxon>Eukaryota</taxon>
        <taxon>Metazoa</taxon>
        <taxon>Chordata</taxon>
        <taxon>Craniata</taxon>
        <taxon>Vertebrata</taxon>
        <taxon>Euteleostomi</taxon>
        <taxon>Archelosauria</taxon>
        <taxon>Archosauria</taxon>
        <taxon>Dinosauria</taxon>
        <taxon>Saurischia</taxon>
        <taxon>Theropoda</taxon>
        <taxon>Coelurosauria</taxon>
        <taxon>Aves</taxon>
        <taxon>Neognathae</taxon>
        <taxon>Neoaves</taxon>
        <taxon>Telluraves</taxon>
        <taxon>Australaves</taxon>
        <taxon>Passeriformes</taxon>
        <taxon>Sylvioidea</taxon>
        <taxon>Zosteropidae</taxon>
        <taxon>Zosterops</taxon>
    </lineage>
</organism>
<reference evidence="5" key="1">
    <citation type="submission" date="2025-08" db="UniProtKB">
        <authorList>
            <consortium name="Ensembl"/>
        </authorList>
    </citation>
    <scope>IDENTIFICATION</scope>
</reference>
<dbReference type="AlphaFoldDB" id="A0A8D2NLW7"/>
<name>A0A8D2NLW7_ZOSLA</name>
<sequence length="288" mass="30940">FLAPRGHRRLPHHRKSLPPPEAEAGKPPGRVYLPGTGPPLGPDEELVMDEEAYVLYHRAGTGSPCLSFDVVPDGLGEGREELPLSVLLCAGTQAPSAGGNRVLLLQMQNLHGLRRGRDRDSDSDSDNDSDSDEDDEGKEPQLLLLMAPHYGAVNRLRVTTLGGSPVAAVWSDRGQVQVLGLDRALGALGTQFGEGDSGRGPRTVQQGALPALATFSGHLDEGFGLDWSPLSPGRLLSGDVRGRIHRWEPREGGWTVDQRPLLGHQGSVEDIQWSPSEPSVRESPPNPL</sequence>
<feature type="compositionally biased region" description="Low complexity" evidence="3">
    <location>
        <begin position="274"/>
        <end position="288"/>
    </location>
</feature>
<evidence type="ECO:0000256" key="1">
    <source>
        <dbReference type="ARBA" id="ARBA00022574"/>
    </source>
</evidence>
<dbReference type="GO" id="GO:0005730">
    <property type="term" value="C:nucleolus"/>
    <property type="evidence" value="ECO:0007669"/>
    <property type="project" value="TreeGrafter"/>
</dbReference>
<feature type="compositionally biased region" description="Acidic residues" evidence="3">
    <location>
        <begin position="123"/>
        <end position="137"/>
    </location>
</feature>
<evidence type="ECO:0000313" key="6">
    <source>
        <dbReference type="Proteomes" id="UP000694401"/>
    </source>
</evidence>
<feature type="compositionally biased region" description="Basic residues" evidence="3">
    <location>
        <begin position="1"/>
        <end position="16"/>
    </location>
</feature>
<feature type="domain" description="Histone-binding protein RBBP4-like N-terminal" evidence="4">
    <location>
        <begin position="43"/>
        <end position="111"/>
    </location>
</feature>
<evidence type="ECO:0000259" key="4">
    <source>
        <dbReference type="Pfam" id="PF12265"/>
    </source>
</evidence>
<dbReference type="InterPro" id="IPR051972">
    <property type="entry name" value="Glutamate-rich_WD_repeat"/>
</dbReference>
<accession>A0A8D2NLW7</accession>
<evidence type="ECO:0000313" key="5">
    <source>
        <dbReference type="Ensembl" id="ENSZLMP00000000761.1"/>
    </source>
</evidence>
<dbReference type="InterPro" id="IPR015943">
    <property type="entry name" value="WD40/YVTN_repeat-like_dom_sf"/>
</dbReference>
<feature type="region of interest" description="Disordered" evidence="3">
    <location>
        <begin position="254"/>
        <end position="288"/>
    </location>
</feature>
<dbReference type="InterPro" id="IPR022052">
    <property type="entry name" value="Histone-bd_RBBP4-like_N"/>
</dbReference>